<keyword evidence="1" id="KW-0479">Metal-binding</keyword>
<reference evidence="5 6" key="1">
    <citation type="submission" date="2020-04" db="EMBL/GenBank/DDBJ databases">
        <title>Perkinsus olseni comparative genomics.</title>
        <authorList>
            <person name="Bogema D.R."/>
        </authorList>
    </citation>
    <scope>NUCLEOTIDE SEQUENCE [LARGE SCALE GENOMIC DNA]</scope>
    <source>
        <strain evidence="5">ATCC PRA-205</strain>
    </source>
</reference>
<dbReference type="AlphaFoldDB" id="A0A7J6U870"/>
<dbReference type="PANTHER" id="PTHR11845">
    <property type="entry name" value="5'-DEOXYNUCLEOTIDASE HDDC2"/>
    <property type="match status" value="1"/>
</dbReference>
<dbReference type="EMBL" id="JABANM010001726">
    <property type="protein sequence ID" value="KAF4753783.1"/>
    <property type="molecule type" value="Genomic_DNA"/>
</dbReference>
<dbReference type="GO" id="GO:0002953">
    <property type="term" value="F:5'-deoxynucleotidase activity"/>
    <property type="evidence" value="ECO:0007669"/>
    <property type="project" value="InterPro"/>
</dbReference>
<dbReference type="InterPro" id="IPR039356">
    <property type="entry name" value="YfbR/HDDC2"/>
</dbReference>
<dbReference type="Proteomes" id="UP000574390">
    <property type="component" value="Unassembled WGS sequence"/>
</dbReference>
<feature type="region of interest" description="Disordered" evidence="3">
    <location>
        <begin position="223"/>
        <end position="277"/>
    </location>
</feature>
<evidence type="ECO:0000313" key="6">
    <source>
        <dbReference type="Proteomes" id="UP000574390"/>
    </source>
</evidence>
<evidence type="ECO:0000259" key="4">
    <source>
        <dbReference type="Pfam" id="PF13023"/>
    </source>
</evidence>
<evidence type="ECO:0000256" key="2">
    <source>
        <dbReference type="ARBA" id="ARBA00022801"/>
    </source>
</evidence>
<dbReference type="Gene3D" id="1.10.3210.10">
    <property type="entry name" value="Hypothetical protein af1432"/>
    <property type="match status" value="1"/>
</dbReference>
<sequence length="397" mass="45037">MFPILRIRTGWVRSGVPDPESDCDHMHRCAVMAMLTPADKEDFDRQRTIRMALVVSGGGKFLRIFRKLMGDRKRKNFLEFSGKILSSNPGELSIWPCQQVHDLAEAVAGDITPFCGVSKEEKHKLEREGLKRMLSSLREDPGSRGTAQEIEDLWSEFEAGVTQEAIYAKDIDKFEMVLQAYEYEKAHEGLAMPTFYETTKGIFQTSLFQALDTEVRSRRKRLFEEREQDPSVEHLPNSKQADVEENDEQVEREEKEGAPPAKKARTGDEVTEPAEKATGKAVFVEEVEVEADEDTTTTTAGSTTHKSEKEIIPLAHREKTKVPEEDMFDGIEVDYEQPITLRSADHDRSRVDPKVAHETVQSLLDDTKEDIAEQQTVSAWGASVDEFDFDPLPEKRT</sequence>
<gene>
    <name evidence="5" type="primary">HDDC2_2</name>
    <name evidence="5" type="ORF">FOZ62_027570</name>
</gene>
<evidence type="ECO:0000313" key="5">
    <source>
        <dbReference type="EMBL" id="KAF4753783.1"/>
    </source>
</evidence>
<feature type="domain" description="HD" evidence="4">
    <location>
        <begin position="7"/>
        <end position="54"/>
    </location>
</feature>
<proteinExistence type="predicted"/>
<comment type="caution">
    <text evidence="5">The sequence shown here is derived from an EMBL/GenBank/DDBJ whole genome shotgun (WGS) entry which is preliminary data.</text>
</comment>
<feature type="compositionally biased region" description="Basic and acidic residues" evidence="3">
    <location>
        <begin position="223"/>
        <end position="232"/>
    </location>
</feature>
<dbReference type="PANTHER" id="PTHR11845:SF13">
    <property type="entry name" value="5'-DEOXYNUCLEOTIDASE HDDC2"/>
    <property type="match status" value="1"/>
</dbReference>
<dbReference type="SUPFAM" id="SSF109604">
    <property type="entry name" value="HD-domain/PDEase-like"/>
    <property type="match status" value="2"/>
</dbReference>
<dbReference type="GO" id="GO:0005737">
    <property type="term" value="C:cytoplasm"/>
    <property type="evidence" value="ECO:0007669"/>
    <property type="project" value="TreeGrafter"/>
</dbReference>
<name>A0A7J6U870_PEROL</name>
<feature type="compositionally biased region" description="Basic and acidic residues" evidence="3">
    <location>
        <begin position="265"/>
        <end position="277"/>
    </location>
</feature>
<organism evidence="5 6">
    <name type="scientific">Perkinsus olseni</name>
    <name type="common">Perkinsus atlanticus</name>
    <dbReference type="NCBI Taxonomy" id="32597"/>
    <lineage>
        <taxon>Eukaryota</taxon>
        <taxon>Sar</taxon>
        <taxon>Alveolata</taxon>
        <taxon>Perkinsozoa</taxon>
        <taxon>Perkinsea</taxon>
        <taxon>Perkinsida</taxon>
        <taxon>Perkinsidae</taxon>
        <taxon>Perkinsus</taxon>
    </lineage>
</organism>
<dbReference type="InterPro" id="IPR006674">
    <property type="entry name" value="HD_domain"/>
</dbReference>
<evidence type="ECO:0000256" key="1">
    <source>
        <dbReference type="ARBA" id="ARBA00022723"/>
    </source>
</evidence>
<dbReference type="GO" id="GO:0046872">
    <property type="term" value="F:metal ion binding"/>
    <property type="evidence" value="ECO:0007669"/>
    <property type="project" value="UniProtKB-KW"/>
</dbReference>
<protein>
    <submittedName>
        <fullName evidence="5">HD domain-containing protein 2</fullName>
    </submittedName>
</protein>
<accession>A0A7J6U870</accession>
<dbReference type="Pfam" id="PF13023">
    <property type="entry name" value="HD_3"/>
    <property type="match status" value="2"/>
</dbReference>
<feature type="domain" description="HD" evidence="4">
    <location>
        <begin position="100"/>
        <end position="204"/>
    </location>
</feature>
<keyword evidence="2" id="KW-0378">Hydrolase</keyword>
<evidence type="ECO:0000256" key="3">
    <source>
        <dbReference type="SAM" id="MobiDB-lite"/>
    </source>
</evidence>